<dbReference type="InterPro" id="IPR025250">
    <property type="entry name" value="DUF4199"/>
</dbReference>
<accession>A0A376C2N9</accession>
<organism evidence="2 3">
    <name type="scientific">Bergeyella zoohelcum</name>
    <dbReference type="NCBI Taxonomy" id="1015"/>
    <lineage>
        <taxon>Bacteria</taxon>
        <taxon>Pseudomonadati</taxon>
        <taxon>Bacteroidota</taxon>
        <taxon>Flavobacteriia</taxon>
        <taxon>Flavobacteriales</taxon>
        <taxon>Weeksellaceae</taxon>
        <taxon>Bergeyella</taxon>
    </lineage>
</organism>
<keyword evidence="1" id="KW-0472">Membrane</keyword>
<evidence type="ECO:0000313" key="2">
    <source>
        <dbReference type="EMBL" id="SSZ55765.1"/>
    </source>
</evidence>
<dbReference type="EMBL" id="UFTJ01000002">
    <property type="protein sequence ID" value="SSZ55765.1"/>
    <property type="molecule type" value="Genomic_DNA"/>
</dbReference>
<proteinExistence type="predicted"/>
<keyword evidence="1" id="KW-0812">Transmembrane</keyword>
<name>A0A376C2N9_9FLAO</name>
<dbReference type="Pfam" id="PF13858">
    <property type="entry name" value="DUF4199"/>
    <property type="match status" value="1"/>
</dbReference>
<evidence type="ECO:0008006" key="4">
    <source>
        <dbReference type="Google" id="ProtNLM"/>
    </source>
</evidence>
<dbReference type="Proteomes" id="UP000255515">
    <property type="component" value="Unassembled WGS sequence"/>
</dbReference>
<evidence type="ECO:0000256" key="1">
    <source>
        <dbReference type="SAM" id="Phobius"/>
    </source>
</evidence>
<protein>
    <recommendedName>
        <fullName evidence="4">DUF4199 domain-containing protein</fullName>
    </recommendedName>
</protein>
<dbReference type="AlphaFoldDB" id="A0A376C2N9"/>
<keyword evidence="1" id="KW-1133">Transmembrane helix</keyword>
<reference evidence="2 3" key="1">
    <citation type="submission" date="2018-06" db="EMBL/GenBank/DDBJ databases">
        <authorList>
            <consortium name="Pathogen Informatics"/>
            <person name="Doyle S."/>
        </authorList>
    </citation>
    <scope>NUCLEOTIDE SEQUENCE [LARGE SCALE GENOMIC DNA]</scope>
    <source>
        <strain evidence="2 3">NCTC11661</strain>
    </source>
</reference>
<sequence length="193" mass="22342">MTKNLFIKGIYIALVIIVLFFIVYFFLKDDGYYKTSILLNAFAVPLILGLGAFLSVRQLTRNGGFLTFKMIYKQAFVPIFVGGTLSLFFIFAFLNYGDQATKALLNQQYIESYKNSLEDEYASAKKIVKPNSDEDKELEEKYAQAKVRIADKVSKNEDMFSAQYFMYIYAGYCAFFLILSLFFASFFRSRRVY</sequence>
<feature type="transmembrane region" description="Helical" evidence="1">
    <location>
        <begin position="75"/>
        <end position="96"/>
    </location>
</feature>
<evidence type="ECO:0000313" key="3">
    <source>
        <dbReference type="Proteomes" id="UP000255515"/>
    </source>
</evidence>
<feature type="transmembrane region" description="Helical" evidence="1">
    <location>
        <begin position="164"/>
        <end position="187"/>
    </location>
</feature>
<feature type="transmembrane region" description="Helical" evidence="1">
    <location>
        <begin position="33"/>
        <end position="54"/>
    </location>
</feature>
<feature type="transmembrane region" description="Helical" evidence="1">
    <location>
        <begin position="9"/>
        <end position="27"/>
    </location>
</feature>
<dbReference type="RefSeq" id="WP_002688935.1">
    <property type="nucleotide sequence ID" value="NZ_UFTJ01000002.1"/>
</dbReference>
<gene>
    <name evidence="2" type="ORF">NCTC11661_01164</name>
</gene>